<dbReference type="EMBL" id="JAUJYN010000002">
    <property type="protein sequence ID" value="KAK1277446.1"/>
    <property type="molecule type" value="Genomic_DNA"/>
</dbReference>
<keyword evidence="10" id="KW-1185">Reference proteome</keyword>
<sequence length="746" mass="86077">MYNGIGLQTPRGSGTNGYIQANKFFVRPKSGRVETRELEAGQGTGGVSSKPNKEILEHDRKRKIQLKLLLLEETLLDQGFTDSEVAERLSEAKRSLEAEVNADDDSTVTDKSDKRVSDTQTHQIAARKEKQLETLRDALQISRADEPSGLGIREEKEPGEVIDSESEEIDVQKLSTEQKSGIKKIQREQEKDRIGQGVRNSEREGGSKDKKHPPKDLSKHTSVKDEGKRAEFLDKQGNRKKDQEKRSWRKSESDDSDFSGSKKSRSKPSENMMKGGRKHYNSEDSDTDSSGSAGKTKKHQKHSSDDSSDSDMQLQNKKSNVKQRSRRGQNSDSSENEYDAHVGSKSRRKEREKPGIKKQRRHESDDSDSNRKHGRSYKKSEQKVHDFDRSGKNVEKVGRSKKHMVWHDSDEEDSEARGIKKSSERRSGRHAKSKMLTDSSDGIRGSSDSSDDSSSEAQSGGSIDHRHEPLSRRKVGEGRREKESYMEAGKNPHRSALEPGHGKKTGERADARKERADDQFRDDSRGRETSDGMRRSRAFESKDMKETDYGEGMRSKRKLDDDDCHDIQEKRSRKLDITEGEKGRIGEERVERDSDRRDYRMRGERKREEGQAEIERGRTGDYPSGRNPTRGDFRSREDRKEYYKSSSKVGDKRNFKEFNEEDHDGSKRHIVTGDYRRRSEWRREEYDGGEEIRNKDHHNTEERDSRGEFKEADEDDGIKRRRYDELRTRADRNNRDHKDKDRHRRE</sequence>
<feature type="domain" description="CWF21" evidence="8">
    <location>
        <begin position="56"/>
        <end position="101"/>
    </location>
</feature>
<feature type="compositionally biased region" description="Basic and acidic residues" evidence="7">
    <location>
        <begin position="185"/>
        <end position="253"/>
    </location>
</feature>
<organism evidence="9 10">
    <name type="scientific">Acorus gramineus</name>
    <name type="common">Dwarf sweet flag</name>
    <dbReference type="NCBI Taxonomy" id="55184"/>
    <lineage>
        <taxon>Eukaryota</taxon>
        <taxon>Viridiplantae</taxon>
        <taxon>Streptophyta</taxon>
        <taxon>Embryophyta</taxon>
        <taxon>Tracheophyta</taxon>
        <taxon>Spermatophyta</taxon>
        <taxon>Magnoliopsida</taxon>
        <taxon>Liliopsida</taxon>
        <taxon>Acoraceae</taxon>
        <taxon>Acorus</taxon>
    </lineage>
</organism>
<evidence type="ECO:0000256" key="1">
    <source>
        <dbReference type="ARBA" id="ARBA00004123"/>
    </source>
</evidence>
<dbReference type="GO" id="GO:0006397">
    <property type="term" value="P:mRNA processing"/>
    <property type="evidence" value="ECO:0007669"/>
    <property type="project" value="UniProtKB-KW"/>
</dbReference>
<feature type="compositionally biased region" description="Basic and acidic residues" evidence="7">
    <location>
        <begin position="378"/>
        <end position="398"/>
    </location>
</feature>
<keyword evidence="6" id="KW-0539">Nucleus</keyword>
<feature type="compositionally biased region" description="Basic and acidic residues" evidence="7">
    <location>
        <begin position="674"/>
        <end position="710"/>
    </location>
</feature>
<dbReference type="SMART" id="SM01115">
    <property type="entry name" value="cwf21"/>
    <property type="match status" value="1"/>
</dbReference>
<comment type="similarity">
    <text evidence="2">Belongs to the CWC21 family.</text>
</comment>
<feature type="compositionally biased region" description="Basic and acidic residues" evidence="7">
    <location>
        <begin position="500"/>
        <end position="619"/>
    </location>
</feature>
<dbReference type="PANTHER" id="PTHR36562:SF5">
    <property type="entry name" value="SERINE_ARGININE REPETITIVE MATRIX 2"/>
    <property type="match status" value="1"/>
</dbReference>
<feature type="compositionally biased region" description="Low complexity" evidence="7">
    <location>
        <begin position="438"/>
        <end position="448"/>
    </location>
</feature>
<comment type="subcellular location">
    <subcellularLocation>
        <location evidence="1">Nucleus</location>
    </subcellularLocation>
</comment>
<proteinExistence type="inferred from homology"/>
<evidence type="ECO:0000313" key="9">
    <source>
        <dbReference type="EMBL" id="KAK1277446.1"/>
    </source>
</evidence>
<feature type="region of interest" description="Disordered" evidence="7">
    <location>
        <begin position="141"/>
        <end position="746"/>
    </location>
</feature>
<evidence type="ECO:0000256" key="2">
    <source>
        <dbReference type="ARBA" id="ARBA00005954"/>
    </source>
</evidence>
<dbReference type="InterPro" id="IPR013170">
    <property type="entry name" value="mRNA_splic_Cwf21_dom"/>
</dbReference>
<dbReference type="Proteomes" id="UP001179952">
    <property type="component" value="Unassembled WGS sequence"/>
</dbReference>
<feature type="region of interest" description="Disordered" evidence="7">
    <location>
        <begin position="100"/>
        <end position="124"/>
    </location>
</feature>
<feature type="compositionally biased region" description="Acidic residues" evidence="7">
    <location>
        <begin position="160"/>
        <end position="169"/>
    </location>
</feature>
<evidence type="ECO:0000256" key="6">
    <source>
        <dbReference type="ARBA" id="ARBA00023242"/>
    </source>
</evidence>
<dbReference type="InterPro" id="IPR051372">
    <property type="entry name" value="CWC21"/>
</dbReference>
<evidence type="ECO:0000313" key="10">
    <source>
        <dbReference type="Proteomes" id="UP001179952"/>
    </source>
</evidence>
<reference evidence="9" key="2">
    <citation type="submission" date="2023-06" db="EMBL/GenBank/DDBJ databases">
        <authorList>
            <person name="Ma L."/>
            <person name="Liu K.-W."/>
            <person name="Li Z."/>
            <person name="Hsiao Y.-Y."/>
            <person name="Qi Y."/>
            <person name="Fu T."/>
            <person name="Tang G."/>
            <person name="Zhang D."/>
            <person name="Sun W.-H."/>
            <person name="Liu D.-K."/>
            <person name="Li Y."/>
            <person name="Chen G.-Z."/>
            <person name="Liu X.-D."/>
            <person name="Liao X.-Y."/>
            <person name="Jiang Y.-T."/>
            <person name="Yu X."/>
            <person name="Hao Y."/>
            <person name="Huang J."/>
            <person name="Zhao X.-W."/>
            <person name="Ke S."/>
            <person name="Chen Y.-Y."/>
            <person name="Wu W.-L."/>
            <person name="Hsu J.-L."/>
            <person name="Lin Y.-F."/>
            <person name="Huang M.-D."/>
            <person name="Li C.-Y."/>
            <person name="Huang L."/>
            <person name="Wang Z.-W."/>
            <person name="Zhao X."/>
            <person name="Zhong W.-Y."/>
            <person name="Peng D.-H."/>
            <person name="Ahmad S."/>
            <person name="Lan S."/>
            <person name="Zhang J.-S."/>
            <person name="Tsai W.-C."/>
            <person name="Van De Peer Y."/>
            <person name="Liu Z.-J."/>
        </authorList>
    </citation>
    <scope>NUCLEOTIDE SEQUENCE</scope>
    <source>
        <strain evidence="9">SCP</strain>
        <tissue evidence="9">Leaves</tissue>
    </source>
</reference>
<keyword evidence="5" id="KW-0508">mRNA splicing</keyword>
<feature type="compositionally biased region" description="Basic and acidic residues" evidence="7">
    <location>
        <begin position="722"/>
        <end position="739"/>
    </location>
</feature>
<gene>
    <name evidence="9" type="ORF">QJS04_geneDACA018826</name>
</gene>
<accession>A0AAV9BMD5</accession>
<feature type="compositionally biased region" description="Basic and acidic residues" evidence="7">
    <location>
        <begin position="362"/>
        <end position="371"/>
    </location>
</feature>
<feature type="compositionally biased region" description="Basic and acidic residues" evidence="7">
    <location>
        <begin position="629"/>
        <end position="658"/>
    </location>
</feature>
<dbReference type="GO" id="GO:0005681">
    <property type="term" value="C:spliceosomal complex"/>
    <property type="evidence" value="ECO:0007669"/>
    <property type="project" value="UniProtKB-KW"/>
</dbReference>
<feature type="compositionally biased region" description="Basic and acidic residues" evidence="7">
    <location>
        <begin position="463"/>
        <end position="485"/>
    </location>
</feature>
<dbReference type="AlphaFoldDB" id="A0AAV9BMD5"/>
<reference evidence="9" key="1">
    <citation type="journal article" date="2023" name="Nat. Commun.">
        <title>Diploid and tetraploid genomes of Acorus and the evolution of monocots.</title>
        <authorList>
            <person name="Ma L."/>
            <person name="Liu K.W."/>
            <person name="Li Z."/>
            <person name="Hsiao Y.Y."/>
            <person name="Qi Y."/>
            <person name="Fu T."/>
            <person name="Tang G.D."/>
            <person name="Zhang D."/>
            <person name="Sun W.H."/>
            <person name="Liu D.K."/>
            <person name="Li Y."/>
            <person name="Chen G.Z."/>
            <person name="Liu X.D."/>
            <person name="Liao X.Y."/>
            <person name="Jiang Y.T."/>
            <person name="Yu X."/>
            <person name="Hao Y."/>
            <person name="Huang J."/>
            <person name="Zhao X.W."/>
            <person name="Ke S."/>
            <person name="Chen Y.Y."/>
            <person name="Wu W.L."/>
            <person name="Hsu J.L."/>
            <person name="Lin Y.F."/>
            <person name="Huang M.D."/>
            <person name="Li C.Y."/>
            <person name="Huang L."/>
            <person name="Wang Z.W."/>
            <person name="Zhao X."/>
            <person name="Zhong W.Y."/>
            <person name="Peng D.H."/>
            <person name="Ahmad S."/>
            <person name="Lan S."/>
            <person name="Zhang J.S."/>
            <person name="Tsai W.C."/>
            <person name="Van de Peer Y."/>
            <person name="Liu Z.J."/>
        </authorList>
    </citation>
    <scope>NUCLEOTIDE SEQUENCE</scope>
    <source>
        <strain evidence="9">SCP</strain>
    </source>
</reference>
<comment type="caution">
    <text evidence="9">The sequence shown here is derived from an EMBL/GenBank/DDBJ whole genome shotgun (WGS) entry which is preliminary data.</text>
</comment>
<name>A0AAV9BMD5_ACOGR</name>
<evidence type="ECO:0000259" key="8">
    <source>
        <dbReference type="SMART" id="SM01115"/>
    </source>
</evidence>
<evidence type="ECO:0000256" key="4">
    <source>
        <dbReference type="ARBA" id="ARBA00022728"/>
    </source>
</evidence>
<dbReference type="GO" id="GO:0008380">
    <property type="term" value="P:RNA splicing"/>
    <property type="evidence" value="ECO:0007669"/>
    <property type="project" value="UniProtKB-KW"/>
</dbReference>
<dbReference type="Pfam" id="PF08312">
    <property type="entry name" value="cwf21"/>
    <property type="match status" value="1"/>
</dbReference>
<keyword evidence="3" id="KW-0507">mRNA processing</keyword>
<evidence type="ECO:0000256" key="3">
    <source>
        <dbReference type="ARBA" id="ARBA00022664"/>
    </source>
</evidence>
<protein>
    <recommendedName>
        <fullName evidence="8">CWF21 domain-containing protein</fullName>
    </recommendedName>
</protein>
<feature type="compositionally biased region" description="Basic and acidic residues" evidence="7">
    <location>
        <begin position="415"/>
        <end position="426"/>
    </location>
</feature>
<dbReference type="PANTHER" id="PTHR36562">
    <property type="entry name" value="SERINE/ARGININE REPETITIVE MATRIX 2"/>
    <property type="match status" value="1"/>
</dbReference>
<evidence type="ECO:0000256" key="5">
    <source>
        <dbReference type="ARBA" id="ARBA00023187"/>
    </source>
</evidence>
<keyword evidence="4" id="KW-0747">Spliceosome</keyword>
<feature type="compositionally biased region" description="Basic and acidic residues" evidence="7">
    <location>
        <begin position="108"/>
        <end position="117"/>
    </location>
</feature>
<evidence type="ECO:0000256" key="7">
    <source>
        <dbReference type="SAM" id="MobiDB-lite"/>
    </source>
</evidence>